<organism evidence="2 3">
    <name type="scientific">Microbacterium jejuense</name>
    <dbReference type="NCBI Taxonomy" id="1263637"/>
    <lineage>
        <taxon>Bacteria</taxon>
        <taxon>Bacillati</taxon>
        <taxon>Actinomycetota</taxon>
        <taxon>Actinomycetes</taxon>
        <taxon>Micrococcales</taxon>
        <taxon>Microbacteriaceae</taxon>
        <taxon>Microbacterium</taxon>
    </lineage>
</organism>
<comment type="caution">
    <text evidence="2">The sequence shown here is derived from an EMBL/GenBank/DDBJ whole genome shotgun (WGS) entry which is preliminary data.</text>
</comment>
<dbReference type="EMBL" id="JAEUAW010000012">
    <property type="protein sequence ID" value="MBW9094922.1"/>
    <property type="molecule type" value="Genomic_DNA"/>
</dbReference>
<protein>
    <submittedName>
        <fullName evidence="2">VOC family protein</fullName>
    </submittedName>
</protein>
<dbReference type="PROSITE" id="PS51819">
    <property type="entry name" value="VOC"/>
    <property type="match status" value="1"/>
</dbReference>
<keyword evidence="3" id="KW-1185">Reference proteome</keyword>
<dbReference type="InterPro" id="IPR004360">
    <property type="entry name" value="Glyas_Fos-R_dOase_dom"/>
</dbReference>
<dbReference type="Proteomes" id="UP001196843">
    <property type="component" value="Unassembled WGS sequence"/>
</dbReference>
<dbReference type="Pfam" id="PF00903">
    <property type="entry name" value="Glyoxalase"/>
    <property type="match status" value="1"/>
</dbReference>
<dbReference type="SUPFAM" id="SSF54593">
    <property type="entry name" value="Glyoxalase/Bleomycin resistance protein/Dihydroxybiphenyl dioxygenase"/>
    <property type="match status" value="1"/>
</dbReference>
<evidence type="ECO:0000313" key="2">
    <source>
        <dbReference type="EMBL" id="MBW9094922.1"/>
    </source>
</evidence>
<evidence type="ECO:0000259" key="1">
    <source>
        <dbReference type="PROSITE" id="PS51819"/>
    </source>
</evidence>
<dbReference type="RefSeq" id="WP_220301632.1">
    <property type="nucleotide sequence ID" value="NZ_JAEUAW010000012.1"/>
</dbReference>
<reference evidence="2 3" key="1">
    <citation type="journal article" date="2021" name="MBio">
        <title>Poor Competitiveness of Bradyrhizobium in Pigeon Pea Root Colonization in Indian Soils.</title>
        <authorList>
            <person name="Chalasani D."/>
            <person name="Basu A."/>
            <person name="Pullabhotla S.V.S.R.N."/>
            <person name="Jorrin B."/>
            <person name="Neal A.L."/>
            <person name="Poole P.S."/>
            <person name="Podile A.R."/>
            <person name="Tkacz A."/>
        </authorList>
    </citation>
    <scope>NUCLEOTIDE SEQUENCE [LARGE SCALE GENOMIC DNA]</scope>
    <source>
        <strain evidence="2 3">HU14</strain>
    </source>
</reference>
<sequence length="121" mass="13267">MPTNARPLDLFAGILVDDLAVSVDWYTRLLGAEPSFRPDDTEAVWTVDEHRFVYLKTGQGAPGNSLVTILVGDLTGFLRDAEERGVIRDDLEDYGDGVLKAVFHDPDGNEFGVGVVPPQQH</sequence>
<name>A0ABS7HPN1_9MICO</name>
<dbReference type="InterPro" id="IPR029068">
    <property type="entry name" value="Glyas_Bleomycin-R_OHBP_Dase"/>
</dbReference>
<gene>
    <name evidence="2" type="ORF">JNB62_14610</name>
</gene>
<dbReference type="Gene3D" id="3.10.180.10">
    <property type="entry name" value="2,3-Dihydroxybiphenyl 1,2-Dioxygenase, domain 1"/>
    <property type="match status" value="1"/>
</dbReference>
<dbReference type="CDD" id="cd06587">
    <property type="entry name" value="VOC"/>
    <property type="match status" value="1"/>
</dbReference>
<feature type="domain" description="VOC" evidence="1">
    <location>
        <begin position="7"/>
        <end position="116"/>
    </location>
</feature>
<evidence type="ECO:0000313" key="3">
    <source>
        <dbReference type="Proteomes" id="UP001196843"/>
    </source>
</evidence>
<dbReference type="InterPro" id="IPR037523">
    <property type="entry name" value="VOC_core"/>
</dbReference>
<proteinExistence type="predicted"/>
<accession>A0ABS7HPN1</accession>